<dbReference type="InterPro" id="IPR029044">
    <property type="entry name" value="Nucleotide-diphossugar_trans"/>
</dbReference>
<comment type="catalytic activity">
    <reaction evidence="12">
        <text>a di-trans,poly-cis-dolichyl phosphate + UDP-alpha-D-glucose = a di-trans,poly-cis-dolichyl beta-D-glucosyl phosphate + UDP</text>
        <dbReference type="Rhea" id="RHEA:15401"/>
        <dbReference type="Rhea" id="RHEA-COMP:19498"/>
        <dbReference type="Rhea" id="RHEA-COMP:19502"/>
        <dbReference type="ChEBI" id="CHEBI:57525"/>
        <dbReference type="ChEBI" id="CHEBI:57683"/>
        <dbReference type="ChEBI" id="CHEBI:58223"/>
        <dbReference type="ChEBI" id="CHEBI:58885"/>
        <dbReference type="EC" id="2.4.1.117"/>
    </reaction>
    <physiologicalReaction direction="left-to-right" evidence="12">
        <dbReference type="Rhea" id="RHEA:15402"/>
    </physiologicalReaction>
</comment>
<protein>
    <recommendedName>
        <fullName evidence="4">dolichyl-phosphate beta-glucosyltransferase</fullName>
        <ecNumber evidence="4">2.4.1.117</ecNumber>
    </recommendedName>
</protein>
<evidence type="ECO:0000256" key="1">
    <source>
        <dbReference type="ARBA" id="ARBA00004389"/>
    </source>
</evidence>
<dbReference type="CAZy" id="GT2">
    <property type="family name" value="Glycosyltransferase Family 2"/>
</dbReference>
<dbReference type="Gene3D" id="3.90.550.10">
    <property type="entry name" value="Spore Coat Polysaccharide Biosynthesis Protein SpsA, Chain A"/>
    <property type="match status" value="1"/>
</dbReference>
<dbReference type="GO" id="GO:0004581">
    <property type="term" value="F:dolichyl-phosphate beta-glucosyltransferase activity"/>
    <property type="evidence" value="ECO:0007669"/>
    <property type="project" value="UniProtKB-EC"/>
</dbReference>
<evidence type="ECO:0000256" key="6">
    <source>
        <dbReference type="ARBA" id="ARBA00022679"/>
    </source>
</evidence>
<evidence type="ECO:0000256" key="3">
    <source>
        <dbReference type="ARBA" id="ARBA00006739"/>
    </source>
</evidence>
<evidence type="ECO:0000256" key="7">
    <source>
        <dbReference type="ARBA" id="ARBA00022692"/>
    </source>
</evidence>
<comment type="similarity">
    <text evidence="3">Belongs to the glycosyltransferase 2 family.</text>
</comment>
<dbReference type="AlphaFoldDB" id="Q2FSE4"/>
<dbReference type="CDD" id="cd04188">
    <property type="entry name" value="DPG_synthase"/>
    <property type="match status" value="1"/>
</dbReference>
<dbReference type="KEGG" id="mhu:Mhun_2530"/>
<dbReference type="STRING" id="323259.Mhun_2530"/>
<dbReference type="OrthoDB" id="351177at2157"/>
<dbReference type="HOGENOM" id="CLU_033536_9_0_2"/>
<evidence type="ECO:0000256" key="8">
    <source>
        <dbReference type="ARBA" id="ARBA00022824"/>
    </source>
</evidence>
<evidence type="ECO:0000256" key="9">
    <source>
        <dbReference type="ARBA" id="ARBA00022968"/>
    </source>
</evidence>
<sequence length="231" mass="26121">MNHPSVSIVIPAYNESTRIRPLLSELTDSDLEFIFVCDGTDDTADIIQDYKKIHPDLSIRCLTFPHRLGKGGGVRAGFTVASGPLVGFMDADNSTKVSELVRLSRRIGDHDGVIGSRHLPGQVLQRKQPLFRRIQSRIFNGLIRLLFGLPFYDTQCGAKIFKKQALDAVLPHLRSTGFEFDVELLWQLSRKGYSLIEVPVIWNDTLDSRLRLSDTLSMLVTLFRIRFHLLS</sequence>
<dbReference type="GeneID" id="3922316"/>
<dbReference type="EMBL" id="CP000254">
    <property type="protein sequence ID" value="ABD42230.1"/>
    <property type="molecule type" value="Genomic_DNA"/>
</dbReference>
<dbReference type="PANTHER" id="PTHR10859:SF91">
    <property type="entry name" value="DOLICHYL-PHOSPHATE BETA-GLUCOSYLTRANSFERASE"/>
    <property type="match status" value="1"/>
</dbReference>
<evidence type="ECO:0000256" key="10">
    <source>
        <dbReference type="ARBA" id="ARBA00022989"/>
    </source>
</evidence>
<evidence type="ECO:0000259" key="13">
    <source>
        <dbReference type="Pfam" id="PF00535"/>
    </source>
</evidence>
<evidence type="ECO:0000256" key="4">
    <source>
        <dbReference type="ARBA" id="ARBA00012583"/>
    </source>
</evidence>
<feature type="domain" description="Glycosyltransferase 2-like" evidence="13">
    <location>
        <begin position="7"/>
        <end position="169"/>
    </location>
</feature>
<dbReference type="InterPro" id="IPR001173">
    <property type="entry name" value="Glyco_trans_2-like"/>
</dbReference>
<comment type="subcellular location">
    <subcellularLocation>
        <location evidence="1">Endoplasmic reticulum membrane</location>
        <topology evidence="1">Single-pass membrane protein</topology>
    </subcellularLocation>
</comment>
<dbReference type="Proteomes" id="UP000001941">
    <property type="component" value="Chromosome"/>
</dbReference>
<name>Q2FSE4_METHJ</name>
<keyword evidence="6 14" id="KW-0808">Transferase</keyword>
<comment type="pathway">
    <text evidence="2">Protein modification; protein glycosylation.</text>
</comment>
<dbReference type="InterPro" id="IPR035518">
    <property type="entry name" value="DPG_synthase"/>
</dbReference>
<dbReference type="eggNOG" id="arCOG00895">
    <property type="taxonomic scope" value="Archaea"/>
</dbReference>
<evidence type="ECO:0000256" key="2">
    <source>
        <dbReference type="ARBA" id="ARBA00004922"/>
    </source>
</evidence>
<proteinExistence type="inferred from homology"/>
<keyword evidence="7" id="KW-0812">Transmembrane</keyword>
<reference evidence="15" key="1">
    <citation type="journal article" date="2016" name="Stand. Genomic Sci.">
        <title>Complete genome sequence of Methanospirillum hungatei type strain JF1.</title>
        <authorList>
            <person name="Gunsalus R.P."/>
            <person name="Cook L.E."/>
            <person name="Crable B."/>
            <person name="Rohlin L."/>
            <person name="McDonald E."/>
            <person name="Mouttaki H."/>
            <person name="Sieber J.R."/>
            <person name="Poweleit N."/>
            <person name="Zhou H."/>
            <person name="Lapidus A.L."/>
            <person name="Daligault H.E."/>
            <person name="Land M."/>
            <person name="Gilna P."/>
            <person name="Ivanova N."/>
            <person name="Kyrpides N."/>
            <person name="Culley D.E."/>
            <person name="McInerney M.J."/>
        </authorList>
    </citation>
    <scope>NUCLEOTIDE SEQUENCE [LARGE SCALE GENOMIC DNA]</scope>
    <source>
        <strain evidence="15">ATCC 27890 / DSM 864 / NBRC 100397 / JF-1</strain>
    </source>
</reference>
<keyword evidence="9" id="KW-0735">Signal-anchor</keyword>
<dbReference type="RefSeq" id="WP_011449488.1">
    <property type="nucleotide sequence ID" value="NC_007796.1"/>
</dbReference>
<dbReference type="PANTHER" id="PTHR10859">
    <property type="entry name" value="GLYCOSYL TRANSFERASE"/>
    <property type="match status" value="1"/>
</dbReference>
<evidence type="ECO:0000313" key="14">
    <source>
        <dbReference type="EMBL" id="ABD42230.1"/>
    </source>
</evidence>
<keyword evidence="15" id="KW-1185">Reference proteome</keyword>
<evidence type="ECO:0000256" key="12">
    <source>
        <dbReference type="ARBA" id="ARBA00045097"/>
    </source>
</evidence>
<keyword evidence="10" id="KW-1133">Transmembrane helix</keyword>
<keyword evidence="5" id="KW-0328">Glycosyltransferase</keyword>
<evidence type="ECO:0000313" key="15">
    <source>
        <dbReference type="Proteomes" id="UP000001941"/>
    </source>
</evidence>
<dbReference type="Pfam" id="PF00535">
    <property type="entry name" value="Glycos_transf_2"/>
    <property type="match status" value="1"/>
</dbReference>
<gene>
    <name evidence="14" type="ordered locus">Mhun_2530</name>
</gene>
<dbReference type="SUPFAM" id="SSF53448">
    <property type="entry name" value="Nucleotide-diphospho-sugar transferases"/>
    <property type="match status" value="1"/>
</dbReference>
<evidence type="ECO:0000256" key="11">
    <source>
        <dbReference type="ARBA" id="ARBA00023136"/>
    </source>
</evidence>
<dbReference type="GO" id="GO:0006487">
    <property type="term" value="P:protein N-linked glycosylation"/>
    <property type="evidence" value="ECO:0007669"/>
    <property type="project" value="TreeGrafter"/>
</dbReference>
<organism evidence="14 15">
    <name type="scientific">Methanospirillum hungatei JF-1 (strain ATCC 27890 / DSM 864 / NBRC 100397 / JF-1)</name>
    <dbReference type="NCBI Taxonomy" id="323259"/>
    <lineage>
        <taxon>Archaea</taxon>
        <taxon>Methanobacteriati</taxon>
        <taxon>Methanobacteriota</taxon>
        <taxon>Stenosarchaea group</taxon>
        <taxon>Methanomicrobia</taxon>
        <taxon>Methanomicrobiales</taxon>
        <taxon>Methanospirillaceae</taxon>
        <taxon>Methanospirillum</taxon>
    </lineage>
</organism>
<dbReference type="EC" id="2.4.1.117" evidence="4"/>
<keyword evidence="11" id="KW-0472">Membrane</keyword>
<dbReference type="EnsemblBacteria" id="ABD42230">
    <property type="protein sequence ID" value="ABD42230"/>
    <property type="gene ID" value="Mhun_2530"/>
</dbReference>
<accession>Q2FSE4</accession>
<dbReference type="InParanoid" id="Q2FSE4"/>
<keyword evidence="8" id="KW-0256">Endoplasmic reticulum</keyword>
<evidence type="ECO:0000256" key="5">
    <source>
        <dbReference type="ARBA" id="ARBA00022676"/>
    </source>
</evidence>